<feature type="chain" id="PRO_5026721998" evidence="1">
    <location>
        <begin position="22"/>
        <end position="224"/>
    </location>
</feature>
<name>A0A6J2TRX5_DROLE</name>
<evidence type="ECO:0000256" key="1">
    <source>
        <dbReference type="SAM" id="SignalP"/>
    </source>
</evidence>
<evidence type="ECO:0000313" key="2">
    <source>
        <dbReference type="Proteomes" id="UP000504634"/>
    </source>
</evidence>
<reference evidence="3" key="1">
    <citation type="submission" date="2025-08" db="UniProtKB">
        <authorList>
            <consortium name="RefSeq"/>
        </authorList>
    </citation>
    <scope>IDENTIFICATION</scope>
    <source>
        <strain evidence="3">11010-0011.00</strain>
        <tissue evidence="3">Whole body</tissue>
    </source>
</reference>
<protein>
    <submittedName>
        <fullName evidence="3">Uncharacterized protein LOC115626615</fullName>
    </submittedName>
</protein>
<dbReference type="Proteomes" id="UP000504634">
    <property type="component" value="Unplaced"/>
</dbReference>
<feature type="signal peptide" evidence="1">
    <location>
        <begin position="1"/>
        <end position="21"/>
    </location>
</feature>
<dbReference type="GeneID" id="115626615"/>
<keyword evidence="1" id="KW-0732">Signal</keyword>
<gene>
    <name evidence="3" type="primary">LOC115626615</name>
</gene>
<sequence>MRNIQTFCIAITICLMANVKAKPTETRRYKHLGYSSTAAPNIGNVNYNGSSIQTSNQLPISPTIKAKNSYTSTPSTPHFEYVLLGQDPKDQEWYRLSLVPKVGKSSLKAQISTRIAPPYDKQQTLKHDKTIKQLVEWLESTEERNLIKVYKDMLENDEELKRKNDEDIVIPADSAEYETRSQLDRENNGQLLLVDGGCKQGPTNSTEDEPKVVNNFVYFIKGLK</sequence>
<dbReference type="OrthoDB" id="7846954at2759"/>
<evidence type="ECO:0000313" key="3">
    <source>
        <dbReference type="RefSeq" id="XP_030377868.1"/>
    </source>
</evidence>
<accession>A0A6J2TRX5</accession>
<dbReference type="RefSeq" id="XP_030377868.1">
    <property type="nucleotide sequence ID" value="XM_030522008.1"/>
</dbReference>
<keyword evidence="2" id="KW-1185">Reference proteome</keyword>
<proteinExistence type="predicted"/>
<dbReference type="AlphaFoldDB" id="A0A6J2TRX5"/>
<organism evidence="2 3">
    <name type="scientific">Drosophila lebanonensis</name>
    <name type="common">Fruit fly</name>
    <name type="synonym">Scaptodrosophila lebanonensis</name>
    <dbReference type="NCBI Taxonomy" id="7225"/>
    <lineage>
        <taxon>Eukaryota</taxon>
        <taxon>Metazoa</taxon>
        <taxon>Ecdysozoa</taxon>
        <taxon>Arthropoda</taxon>
        <taxon>Hexapoda</taxon>
        <taxon>Insecta</taxon>
        <taxon>Pterygota</taxon>
        <taxon>Neoptera</taxon>
        <taxon>Endopterygota</taxon>
        <taxon>Diptera</taxon>
        <taxon>Brachycera</taxon>
        <taxon>Muscomorpha</taxon>
        <taxon>Ephydroidea</taxon>
        <taxon>Drosophilidae</taxon>
        <taxon>Scaptodrosophila</taxon>
    </lineage>
</organism>